<keyword evidence="2" id="KW-0808">Transferase</keyword>
<dbReference type="GO" id="GO:0019301">
    <property type="term" value="P:rhamnose catabolic process"/>
    <property type="evidence" value="ECO:0007669"/>
    <property type="project" value="InterPro"/>
</dbReference>
<reference evidence="9 10" key="1">
    <citation type="submission" date="2017-01" db="EMBL/GenBank/DDBJ databases">
        <authorList>
            <person name="Erauso G."/>
        </authorList>
    </citation>
    <scope>NUCLEOTIDE SEQUENCE [LARGE SCALE GENOMIC DNA]</scope>
    <source>
        <strain evidence="9">MESINF1</strain>
    </source>
</reference>
<evidence type="ECO:0000256" key="6">
    <source>
        <dbReference type="ARBA" id="ARBA00023308"/>
    </source>
</evidence>
<dbReference type="InterPro" id="IPR018484">
    <property type="entry name" value="FGGY_N"/>
</dbReference>
<evidence type="ECO:0000256" key="5">
    <source>
        <dbReference type="ARBA" id="ARBA00022840"/>
    </source>
</evidence>
<dbReference type="Pfam" id="PF02782">
    <property type="entry name" value="FGGY_C"/>
    <property type="match status" value="1"/>
</dbReference>
<gene>
    <name evidence="9" type="ORF">MESINF_0966</name>
</gene>
<feature type="domain" description="Carbohydrate kinase FGGY N-terminal" evidence="7">
    <location>
        <begin position="5"/>
        <end position="241"/>
    </location>
</feature>
<organism evidence="9 10">
    <name type="scientific">Mesotoga infera</name>
    <dbReference type="NCBI Taxonomy" id="1236046"/>
    <lineage>
        <taxon>Bacteria</taxon>
        <taxon>Thermotogati</taxon>
        <taxon>Thermotogota</taxon>
        <taxon>Thermotogae</taxon>
        <taxon>Kosmotogales</taxon>
        <taxon>Kosmotogaceae</taxon>
        <taxon>Mesotoga</taxon>
    </lineage>
</organism>
<accession>A0A7Z7LFI4</accession>
<evidence type="ECO:0000256" key="4">
    <source>
        <dbReference type="ARBA" id="ARBA00022777"/>
    </source>
</evidence>
<dbReference type="EMBL" id="LS974202">
    <property type="protein sequence ID" value="SSC12415.1"/>
    <property type="molecule type" value="Genomic_DNA"/>
</dbReference>
<dbReference type="GO" id="GO:0008993">
    <property type="term" value="F:rhamnulokinase activity"/>
    <property type="evidence" value="ECO:0007669"/>
    <property type="project" value="InterPro"/>
</dbReference>
<evidence type="ECO:0000259" key="7">
    <source>
        <dbReference type="Pfam" id="PF00370"/>
    </source>
</evidence>
<keyword evidence="4 9" id="KW-0418">Kinase</keyword>
<feature type="domain" description="Carbohydrate kinase FGGY C-terminal" evidence="8">
    <location>
        <begin position="252"/>
        <end position="440"/>
    </location>
</feature>
<dbReference type="Proteomes" id="UP000250796">
    <property type="component" value="Chromosome MESINF"/>
</dbReference>
<dbReference type="InterPro" id="IPR018485">
    <property type="entry name" value="FGGY_C"/>
</dbReference>
<dbReference type="InterPro" id="IPR043129">
    <property type="entry name" value="ATPase_NBD"/>
</dbReference>
<dbReference type="InterPro" id="IPR050406">
    <property type="entry name" value="FGGY_Carb_Kinase"/>
</dbReference>
<evidence type="ECO:0000256" key="3">
    <source>
        <dbReference type="ARBA" id="ARBA00022741"/>
    </source>
</evidence>
<keyword evidence="5" id="KW-0067">ATP-binding</keyword>
<sequence>MKGFLAVDIGASGGKAFIGRYDGDRLSIEEVSRFTNRPISVNGRTHWNILSLYESTLESIIKAIDSGVELQSVGVDTWGVDFGLLDGSGELLGNPRHYRDMFGDDSMEYAIGLAGRDWLFERSPTQFQPFNTLFQLISMKRRGYSALKEADSLLSISSLISYFLSGEKLTEFTFATTTQIFDPAVGDWCEEIIDFFSLPDIFTPIVPAGTVVGRLTPSLSRELGTTLKVVLPATHDTASAVASIPLSGRTMFVSAGTWCLEGVVLDAPVRDREVLELNFANEGCYGGKYRLLKNATGLWLVQELLREWKAKDPSLDYPSLVRMAGEARPFSGKIDVESPRFKRPASMERAILEECAENGPIPSTRGEIVRTALEGIAAMTELTRKELERFTGGLDGLHIVGGGVKNQLLCQLIADFTGLPVTAGPAEGTAIGNIIVQMLALGELKDFRESIELLKRSFEMRSYEPRNP</sequence>
<dbReference type="KEGG" id="minf:MESINF_0966"/>
<dbReference type="PANTHER" id="PTHR43095:SF5">
    <property type="entry name" value="XYLULOSE KINASE"/>
    <property type="match status" value="1"/>
</dbReference>
<dbReference type="PANTHER" id="PTHR43095">
    <property type="entry name" value="SUGAR KINASE"/>
    <property type="match status" value="1"/>
</dbReference>
<evidence type="ECO:0000256" key="2">
    <source>
        <dbReference type="ARBA" id="ARBA00022679"/>
    </source>
</evidence>
<dbReference type="AlphaFoldDB" id="A0A7Z7LFI4"/>
<protein>
    <submittedName>
        <fullName evidence="9">Carbohydrate kinase, FGGY-like protein</fullName>
    </submittedName>
</protein>
<dbReference type="GO" id="GO:0005524">
    <property type="term" value="F:ATP binding"/>
    <property type="evidence" value="ECO:0007669"/>
    <property type="project" value="UniProtKB-KW"/>
</dbReference>
<dbReference type="InterPro" id="IPR013449">
    <property type="entry name" value="Rhamnulokinase"/>
</dbReference>
<keyword evidence="10" id="KW-1185">Reference proteome</keyword>
<dbReference type="SUPFAM" id="SSF53067">
    <property type="entry name" value="Actin-like ATPase domain"/>
    <property type="match status" value="2"/>
</dbReference>
<comment type="similarity">
    <text evidence="1">Belongs to the FGGY kinase family.</text>
</comment>
<proteinExistence type="inferred from homology"/>
<evidence type="ECO:0000313" key="9">
    <source>
        <dbReference type="EMBL" id="SSC12415.1"/>
    </source>
</evidence>
<dbReference type="CDD" id="cd07771">
    <property type="entry name" value="ASKHA_NBD_FGGY_RhaB-like"/>
    <property type="match status" value="1"/>
</dbReference>
<dbReference type="RefSeq" id="WP_169698742.1">
    <property type="nucleotide sequence ID" value="NZ_LS974202.1"/>
</dbReference>
<keyword evidence="3" id="KW-0547">Nucleotide-binding</keyword>
<evidence type="ECO:0000259" key="8">
    <source>
        <dbReference type="Pfam" id="PF02782"/>
    </source>
</evidence>
<name>A0A7Z7LFI4_9BACT</name>
<dbReference type="Gene3D" id="3.30.420.40">
    <property type="match status" value="2"/>
</dbReference>
<dbReference type="Pfam" id="PF00370">
    <property type="entry name" value="FGGY_N"/>
    <property type="match status" value="1"/>
</dbReference>
<keyword evidence="6" id="KW-0684">Rhamnose metabolism</keyword>
<evidence type="ECO:0000313" key="10">
    <source>
        <dbReference type="Proteomes" id="UP000250796"/>
    </source>
</evidence>
<evidence type="ECO:0000256" key="1">
    <source>
        <dbReference type="ARBA" id="ARBA00009156"/>
    </source>
</evidence>